<gene>
    <name evidence="1" type="ORF">LTS18_012494</name>
</gene>
<comment type="caution">
    <text evidence="1">The sequence shown here is derived from an EMBL/GenBank/DDBJ whole genome shotgun (WGS) entry which is preliminary data.</text>
</comment>
<organism evidence="1 2">
    <name type="scientific">Coniosporium uncinatum</name>
    <dbReference type="NCBI Taxonomy" id="93489"/>
    <lineage>
        <taxon>Eukaryota</taxon>
        <taxon>Fungi</taxon>
        <taxon>Dikarya</taxon>
        <taxon>Ascomycota</taxon>
        <taxon>Pezizomycotina</taxon>
        <taxon>Dothideomycetes</taxon>
        <taxon>Dothideomycetes incertae sedis</taxon>
        <taxon>Coniosporium</taxon>
    </lineage>
</organism>
<proteinExistence type="predicted"/>
<sequence length="362" mass="40679">MGALPAPPSQLTGPPQLTKTGKRKRDPVTGGVTAAWVALNAASAIPWCNVDHSTTQDMGFRLHKEICDFYDYVRPHSFEQHMRQDLVDRLANFLQSMYSKGQLLCFGSFACGLYLPTADMDLVFVSHEYMDGGYPAFGDRRMMRAIERALVTRRMVKPGSCELIFGAKVPIVKFIDEKTGIKVDISFDKLDGPDATKTFLNWKQQYPAMPIIVTIIKQFLAMRDLSEVFTGGIGGFTITCLVVSLLQLLPSTQSRNMRTEDNLGELLLHFFDHYGSRFNLETTAISMKPPEYFPKAFNKQPNRLCIMDPNRPDNDISQGSSNIAIVFQSFRDAYFNLQKAMTRVRSENPAFRSQSILGSILG</sequence>
<keyword evidence="2" id="KW-1185">Reference proteome</keyword>
<feature type="non-terminal residue" evidence="1">
    <location>
        <position position="362"/>
    </location>
</feature>
<dbReference type="Proteomes" id="UP001186974">
    <property type="component" value="Unassembled WGS sequence"/>
</dbReference>
<reference evidence="1" key="1">
    <citation type="submission" date="2024-09" db="EMBL/GenBank/DDBJ databases">
        <title>Black Yeasts Isolated from many extreme environments.</title>
        <authorList>
            <person name="Coleine C."/>
            <person name="Stajich J.E."/>
            <person name="Selbmann L."/>
        </authorList>
    </citation>
    <scope>NUCLEOTIDE SEQUENCE</scope>
    <source>
        <strain evidence="1">CCFEE 5737</strain>
    </source>
</reference>
<evidence type="ECO:0000313" key="1">
    <source>
        <dbReference type="EMBL" id="KAK3050949.1"/>
    </source>
</evidence>
<evidence type="ECO:0000313" key="2">
    <source>
        <dbReference type="Proteomes" id="UP001186974"/>
    </source>
</evidence>
<accession>A0ACC3CXM8</accession>
<dbReference type="EMBL" id="JAWDJW010010083">
    <property type="protein sequence ID" value="KAK3050949.1"/>
    <property type="molecule type" value="Genomic_DNA"/>
</dbReference>
<protein>
    <submittedName>
        <fullName evidence="1">Uncharacterized protein</fullName>
    </submittedName>
</protein>
<name>A0ACC3CXM8_9PEZI</name>